<feature type="active site" description="Nucleophile" evidence="1">
    <location>
        <position position="91"/>
    </location>
</feature>
<dbReference type="GO" id="GO:0036374">
    <property type="term" value="F:glutathione hydrolase activity"/>
    <property type="evidence" value="ECO:0007669"/>
    <property type="project" value="InterPro"/>
</dbReference>
<dbReference type="SUPFAM" id="SSF56235">
    <property type="entry name" value="N-terminal nucleophile aminohydrolases (Ntn hydrolases)"/>
    <property type="match status" value="1"/>
</dbReference>
<keyword evidence="3" id="KW-0732">Signal</keyword>
<dbReference type="InterPro" id="IPR029055">
    <property type="entry name" value="Ntn_hydrolases_N"/>
</dbReference>
<dbReference type="PANTHER" id="PTHR11686">
    <property type="entry name" value="GAMMA GLUTAMYL TRANSPEPTIDASE"/>
    <property type="match status" value="1"/>
</dbReference>
<reference evidence="4 5" key="1">
    <citation type="submission" date="2017-11" db="EMBL/GenBank/DDBJ databases">
        <title>De-novo sequencing of pomegranate (Punica granatum L.) genome.</title>
        <authorList>
            <person name="Akparov Z."/>
            <person name="Amiraslanov A."/>
            <person name="Hajiyeva S."/>
            <person name="Abbasov M."/>
            <person name="Kaur K."/>
            <person name="Hamwieh A."/>
            <person name="Solovyev V."/>
            <person name="Salamov A."/>
            <person name="Braich B."/>
            <person name="Kosarev P."/>
            <person name="Mahmoud A."/>
            <person name="Hajiyev E."/>
            <person name="Babayeva S."/>
            <person name="Izzatullayeva V."/>
            <person name="Mammadov A."/>
            <person name="Mammadov A."/>
            <person name="Sharifova S."/>
            <person name="Ojaghi J."/>
            <person name="Eynullazada K."/>
            <person name="Bayramov B."/>
            <person name="Abdulazimova A."/>
            <person name="Shahmuradov I."/>
        </authorList>
    </citation>
    <scope>NUCLEOTIDE SEQUENCE [LARGE SCALE GENOMIC DNA]</scope>
    <source>
        <strain evidence="5">cv. AG2017</strain>
        <tissue evidence="4">Leaf</tissue>
    </source>
</reference>
<proteinExistence type="predicted"/>
<evidence type="ECO:0000256" key="2">
    <source>
        <dbReference type="PIRSR" id="PIRSR600101-2"/>
    </source>
</evidence>
<dbReference type="AlphaFoldDB" id="A0A2I0INH6"/>
<dbReference type="GO" id="GO:0005886">
    <property type="term" value="C:plasma membrane"/>
    <property type="evidence" value="ECO:0007669"/>
    <property type="project" value="TreeGrafter"/>
</dbReference>
<name>A0A2I0INH6_PUNGR</name>
<accession>A0A2I0INH6</accession>
<dbReference type="GO" id="GO:0006751">
    <property type="term" value="P:glutathione catabolic process"/>
    <property type="evidence" value="ECO:0007669"/>
    <property type="project" value="InterPro"/>
</dbReference>
<comment type="caution">
    <text evidence="4">The sequence shown here is derived from an EMBL/GenBank/DDBJ whole genome shotgun (WGS) entry which is preliminary data.</text>
</comment>
<evidence type="ECO:0008006" key="6">
    <source>
        <dbReference type="Google" id="ProtNLM"/>
    </source>
</evidence>
<feature type="binding site" evidence="2">
    <location>
        <position position="157"/>
    </location>
    <ligand>
        <name>L-glutamate</name>
        <dbReference type="ChEBI" id="CHEBI:29985"/>
    </ligand>
</feature>
<feature type="signal peptide" evidence="3">
    <location>
        <begin position="1"/>
        <end position="19"/>
    </location>
</feature>
<evidence type="ECO:0000256" key="1">
    <source>
        <dbReference type="PIRSR" id="PIRSR600101-1"/>
    </source>
</evidence>
<dbReference type="PANTHER" id="PTHR11686:SF34">
    <property type="entry name" value="GLUTATHIONE HYDROLASE 1-RELATED"/>
    <property type="match status" value="1"/>
</dbReference>
<dbReference type="STRING" id="22663.A0A2I0INH6"/>
<dbReference type="Gene3D" id="3.60.20.40">
    <property type="match status" value="1"/>
</dbReference>
<dbReference type="InterPro" id="IPR000101">
    <property type="entry name" value="GGT_peptidase"/>
</dbReference>
<dbReference type="InterPro" id="IPR043137">
    <property type="entry name" value="GGT_ssub_C"/>
</dbReference>
<keyword evidence="5" id="KW-1185">Reference proteome</keyword>
<sequence>MILILNILSLYGFPSGISGSLGVHRTIEALKHAFAVKMNLGDPEYVNISAAFSDMMSVSFAKELKKTIYDNMTFSPGHYGGRWNQIHDHGTSHISVIDRECNAVSMTSTAISKGSSNVPPPAPANFIRPGKRSLTSMSPTIVLMDGRLKAVIGASGGGMITAGTTEVFLNHFAKGMDPFSSVISPRFYHHVH</sequence>
<dbReference type="Proteomes" id="UP000233551">
    <property type="component" value="Unassembled WGS sequence"/>
</dbReference>
<protein>
    <recommendedName>
        <fullName evidence="6">Gamma-glutamyltranspeptidase 1-like</fullName>
    </recommendedName>
</protein>
<feature type="binding site" evidence="2">
    <location>
        <begin position="135"/>
        <end position="136"/>
    </location>
    <ligand>
        <name>L-glutamate</name>
        <dbReference type="ChEBI" id="CHEBI:29985"/>
    </ligand>
</feature>
<gene>
    <name evidence="4" type="ORF">CRG98_034343</name>
</gene>
<dbReference type="Gene3D" id="1.10.246.130">
    <property type="match status" value="1"/>
</dbReference>
<evidence type="ECO:0000313" key="5">
    <source>
        <dbReference type="Proteomes" id="UP000233551"/>
    </source>
</evidence>
<feature type="chain" id="PRO_5014115249" description="Gamma-glutamyltranspeptidase 1-like" evidence="3">
    <location>
        <begin position="20"/>
        <end position="192"/>
    </location>
</feature>
<dbReference type="FunFam" id="1.10.246.130:FF:000001">
    <property type="entry name" value="Gamma-glutamyltransferase 5 isoform 1"/>
    <property type="match status" value="1"/>
</dbReference>
<dbReference type="EMBL" id="PGOL01002746">
    <property type="protein sequence ID" value="PKI45263.1"/>
    <property type="molecule type" value="Genomic_DNA"/>
</dbReference>
<evidence type="ECO:0000313" key="4">
    <source>
        <dbReference type="EMBL" id="PKI45263.1"/>
    </source>
</evidence>
<dbReference type="InterPro" id="IPR043138">
    <property type="entry name" value="GGT_lsub"/>
</dbReference>
<evidence type="ECO:0000256" key="3">
    <source>
        <dbReference type="SAM" id="SignalP"/>
    </source>
</evidence>
<dbReference type="Pfam" id="PF01019">
    <property type="entry name" value="G_glu_transpept"/>
    <property type="match status" value="2"/>
</dbReference>
<organism evidence="4 5">
    <name type="scientific">Punica granatum</name>
    <name type="common">Pomegranate</name>
    <dbReference type="NCBI Taxonomy" id="22663"/>
    <lineage>
        <taxon>Eukaryota</taxon>
        <taxon>Viridiplantae</taxon>
        <taxon>Streptophyta</taxon>
        <taxon>Embryophyta</taxon>
        <taxon>Tracheophyta</taxon>
        <taxon>Spermatophyta</taxon>
        <taxon>Magnoliopsida</taxon>
        <taxon>eudicotyledons</taxon>
        <taxon>Gunneridae</taxon>
        <taxon>Pentapetalae</taxon>
        <taxon>rosids</taxon>
        <taxon>malvids</taxon>
        <taxon>Myrtales</taxon>
        <taxon>Lythraceae</taxon>
        <taxon>Punica</taxon>
    </lineage>
</organism>